<dbReference type="EMBL" id="FRCA01000004">
    <property type="protein sequence ID" value="SHM01461.1"/>
    <property type="molecule type" value="Genomic_DNA"/>
</dbReference>
<organism evidence="3 4">
    <name type="scientific">Halomonas cupida</name>
    <dbReference type="NCBI Taxonomy" id="44933"/>
    <lineage>
        <taxon>Bacteria</taxon>
        <taxon>Pseudomonadati</taxon>
        <taxon>Pseudomonadota</taxon>
        <taxon>Gammaproteobacteria</taxon>
        <taxon>Oceanospirillales</taxon>
        <taxon>Halomonadaceae</taxon>
        <taxon>Halomonas</taxon>
    </lineage>
</organism>
<keyword evidence="5" id="KW-1185">Reference proteome</keyword>
<dbReference type="Gene3D" id="2.40.160.10">
    <property type="entry name" value="Porin"/>
    <property type="match status" value="1"/>
</dbReference>
<dbReference type="RefSeq" id="WP_234986878.1">
    <property type="nucleotide sequence ID" value="NZ_BJXU01000043.1"/>
</dbReference>
<evidence type="ECO:0000313" key="2">
    <source>
        <dbReference type="EMBL" id="GEN23488.1"/>
    </source>
</evidence>
<evidence type="ECO:0000313" key="4">
    <source>
        <dbReference type="Proteomes" id="UP000184123"/>
    </source>
</evidence>
<keyword evidence="1" id="KW-0732">Signal</keyword>
<feature type="chain" id="PRO_5012341985" description="Phosphate-selective porin O and P" evidence="1">
    <location>
        <begin position="31"/>
        <end position="402"/>
    </location>
</feature>
<gene>
    <name evidence="2" type="ORF">HCU01_14370</name>
    <name evidence="3" type="ORF">SAMN05660971_02019</name>
</gene>
<dbReference type="EMBL" id="BJXU01000043">
    <property type="protein sequence ID" value="GEN23488.1"/>
    <property type="molecule type" value="Genomic_DNA"/>
</dbReference>
<dbReference type="InterPro" id="IPR023614">
    <property type="entry name" value="Porin_dom_sf"/>
</dbReference>
<dbReference type="AlphaFoldDB" id="A0A1M7FBM2"/>
<proteinExistence type="predicted"/>
<protein>
    <recommendedName>
        <fullName evidence="6">Phosphate-selective porin O and P</fullName>
    </recommendedName>
</protein>
<dbReference type="STRING" id="44933.SAMN05660971_02019"/>
<evidence type="ECO:0000313" key="5">
    <source>
        <dbReference type="Proteomes" id="UP000321726"/>
    </source>
</evidence>
<evidence type="ECO:0000313" key="3">
    <source>
        <dbReference type="EMBL" id="SHM01461.1"/>
    </source>
</evidence>
<evidence type="ECO:0000256" key="1">
    <source>
        <dbReference type="SAM" id="SignalP"/>
    </source>
</evidence>
<evidence type="ECO:0008006" key="6">
    <source>
        <dbReference type="Google" id="ProtNLM"/>
    </source>
</evidence>
<dbReference type="Proteomes" id="UP000184123">
    <property type="component" value="Unassembled WGS sequence"/>
</dbReference>
<name>A0A1M7FBM2_9GAMM</name>
<sequence>MNASKSSPGNRLAGRSLALACLAGTPPALADSTMLDTLQVHGFLSQAYIVTDENNFFGTSSDGNGSWDFTELGLNASIRPTENLLVAAQVLSRRAGEGDDGDPRLDYGVVDWQMVNQQDRTIGAQFGRFKNPFGFYNQTRDVAFTRPSILLPQSIYFDRTRSLALAADGASVYYEERLDNGLLRTQFGVGRAQVDDDVEYAIGLDSFPGGFEADTSAIGQIRYEHDGGRMVFALSTASVHADYDSPGQVPGDGELAFQPWILSAQYNAEYWSLTAEYALRDVELRGFDAFADEQNRGESWYVQYTRRFLDDWQWMVRYDSLVNDRDDRDGSKYEASGRGPAHSQFADDLTVGLQWQPHPNLMFAGEYHHVDGTGWLPAEDNPDPDDASRRWDMWLFQMSLRF</sequence>
<reference evidence="2 5" key="2">
    <citation type="submission" date="2019-07" db="EMBL/GenBank/DDBJ databases">
        <title>Whole genome shotgun sequence of Halomonas cupida NBRC 102219.</title>
        <authorList>
            <person name="Hosoyama A."/>
            <person name="Uohara A."/>
            <person name="Ohji S."/>
            <person name="Ichikawa N."/>
        </authorList>
    </citation>
    <scope>NUCLEOTIDE SEQUENCE [LARGE SCALE GENOMIC DNA]</scope>
    <source>
        <strain evidence="2 5">NBRC 102219</strain>
    </source>
</reference>
<reference evidence="3 4" key="1">
    <citation type="submission" date="2016-11" db="EMBL/GenBank/DDBJ databases">
        <authorList>
            <person name="Jaros S."/>
            <person name="Januszkiewicz K."/>
            <person name="Wedrychowicz H."/>
        </authorList>
    </citation>
    <scope>NUCLEOTIDE SEQUENCE [LARGE SCALE GENOMIC DNA]</scope>
    <source>
        <strain evidence="3 4">DSM 4740</strain>
    </source>
</reference>
<accession>A0A1M7FBM2</accession>
<dbReference type="SUPFAM" id="SSF56935">
    <property type="entry name" value="Porins"/>
    <property type="match status" value="1"/>
</dbReference>
<feature type="signal peptide" evidence="1">
    <location>
        <begin position="1"/>
        <end position="30"/>
    </location>
</feature>
<dbReference type="Proteomes" id="UP000321726">
    <property type="component" value="Unassembled WGS sequence"/>
</dbReference>